<feature type="chain" id="PRO_5043122996" evidence="2">
    <location>
        <begin position="21"/>
        <end position="757"/>
    </location>
</feature>
<name>A0A0N4VJW2_ENTVE</name>
<feature type="compositionally biased region" description="Polar residues" evidence="1">
    <location>
        <begin position="499"/>
        <end position="510"/>
    </location>
</feature>
<feature type="compositionally biased region" description="Polar residues" evidence="1">
    <location>
        <begin position="235"/>
        <end position="255"/>
    </location>
</feature>
<dbReference type="GO" id="GO:0035102">
    <property type="term" value="C:PRC1 complex"/>
    <property type="evidence" value="ECO:0007669"/>
    <property type="project" value="TreeGrafter"/>
</dbReference>
<gene>
    <name evidence="3" type="ORF">EVEC_LOCUS10458</name>
</gene>
<dbReference type="Gene3D" id="3.10.20.90">
    <property type="entry name" value="Phosphatidylinositol 3-kinase Catalytic Subunit, Chain A, domain 1"/>
    <property type="match status" value="1"/>
</dbReference>
<dbReference type="GO" id="GO:0000122">
    <property type="term" value="P:negative regulation of transcription by RNA polymerase II"/>
    <property type="evidence" value="ECO:0007669"/>
    <property type="project" value="TreeGrafter"/>
</dbReference>
<dbReference type="PANTHER" id="PTHR10825:SF29">
    <property type="entry name" value="POLYCOMB GROUP RING FINGER PROTEIN 1"/>
    <property type="match status" value="1"/>
</dbReference>
<dbReference type="Gene3D" id="3.30.40.10">
    <property type="entry name" value="Zinc/RING finger domain, C3HC4 (zinc finger)"/>
    <property type="match status" value="1"/>
</dbReference>
<dbReference type="GO" id="GO:1990841">
    <property type="term" value="F:promoter-specific chromatin binding"/>
    <property type="evidence" value="ECO:0007669"/>
    <property type="project" value="TreeGrafter"/>
</dbReference>
<dbReference type="Proteomes" id="UP000274131">
    <property type="component" value="Unassembled WGS sequence"/>
</dbReference>
<keyword evidence="4" id="KW-1185">Reference proteome</keyword>
<feature type="compositionally biased region" description="Basic residues" evidence="1">
    <location>
        <begin position="274"/>
        <end position="288"/>
    </location>
</feature>
<dbReference type="PANTHER" id="PTHR10825">
    <property type="entry name" value="RING FINGER DOMAIN-CONTAINING, POLYCOMB GROUP COMPONENT"/>
    <property type="match status" value="1"/>
</dbReference>
<feature type="signal peptide" evidence="2">
    <location>
        <begin position="1"/>
        <end position="20"/>
    </location>
</feature>
<dbReference type="STRING" id="51028.A0A0N4VJW2"/>
<protein>
    <submittedName>
        <fullName evidence="5">RAWUL domain-containing protein</fullName>
    </submittedName>
</protein>
<feature type="region of interest" description="Disordered" evidence="1">
    <location>
        <begin position="557"/>
        <end position="588"/>
    </location>
</feature>
<feature type="compositionally biased region" description="Polar residues" evidence="1">
    <location>
        <begin position="566"/>
        <end position="575"/>
    </location>
</feature>
<reference evidence="3 4" key="2">
    <citation type="submission" date="2018-10" db="EMBL/GenBank/DDBJ databases">
        <authorList>
            <consortium name="Pathogen Informatics"/>
        </authorList>
    </citation>
    <scope>NUCLEOTIDE SEQUENCE [LARGE SCALE GENOMIC DNA]</scope>
</reference>
<evidence type="ECO:0000313" key="3">
    <source>
        <dbReference type="EMBL" id="VDD95707.1"/>
    </source>
</evidence>
<dbReference type="EMBL" id="UXUI01010867">
    <property type="protein sequence ID" value="VDD95707.1"/>
    <property type="molecule type" value="Genomic_DNA"/>
</dbReference>
<dbReference type="OrthoDB" id="1305878at2759"/>
<reference evidence="5" key="1">
    <citation type="submission" date="2017-02" db="UniProtKB">
        <authorList>
            <consortium name="WormBaseParasite"/>
        </authorList>
    </citation>
    <scope>IDENTIFICATION</scope>
</reference>
<dbReference type="AlphaFoldDB" id="A0A0N4VJW2"/>
<feature type="compositionally biased region" description="Low complexity" evidence="1">
    <location>
        <begin position="511"/>
        <end position="526"/>
    </location>
</feature>
<feature type="region of interest" description="Disordered" evidence="1">
    <location>
        <begin position="223"/>
        <end position="296"/>
    </location>
</feature>
<keyword evidence="2" id="KW-0732">Signal</keyword>
<dbReference type="InterPro" id="IPR013083">
    <property type="entry name" value="Znf_RING/FYVE/PHD"/>
</dbReference>
<sequence>MAHRVDVFGCVFVCLCVCLCDERRLYCNCEIGTDQTSHGHSFTFAVAIVVDAAAAAAAVAAAATPVDIAAVDPLSLLWQSLTSDEFEVKFKRFSYALFSVCRSCLLKHLKVSKTCPVCGNDLGSKLGKAIGRDLFLQRLVYKIVPDMYWKEVMQRTEYLRKRVISEEEIAFLLDNDMTDFANHFCAAYEKIPLCIEYIRSAPSQEEADEDVMDWQDGSVKTTLKLPATDPDESEQSGINEASTSHSGSDFDSPSKTPIKAGTKDDQEVDDMKKPSRNKRNSRSGRRSVTKADRLNNNSVAPPLEFRRYFLAEAKTKLSSFRKVLEGKLKVRENGVQLLFLDSTKNSVLEDNCTLQDIAYIFGWDRRESMKILFTLQREPADDEPPVLTMEEMPVLYKEEPFACQEEEKQDQSTPVIAPVVIPQLTVTLDAAAMAGSGKQQPIIVTGPSQPPRKRRKVSSPTKRTSLTPLYPVQRMTGLSPHEKAPPMMPSQPPKEVSSAKKNLLNQQALNSPATTSSSGTSPAASAKQTAKGEAKNSASAGEKQENLNSRIHEILLHKGLPPPPQNATAPSTSASHVPEKSEPPKASCVSAAPRLIAPAMAPAGIGAAQPSSSCIVPVSHLRSLQPRQDKINYDEIVRHFGSFSRFCAPNGMLPLCDPRIAHAPIKSILSVQHTDVAPYLRGEEIKKREVLLNSGEAQGRFLVLVALLPIFSFIHLESGLKVPEGKREVWLSFQRLWVIRTALLAVELLGPEVNHFM</sequence>
<feature type="compositionally biased region" description="Basic and acidic residues" evidence="1">
    <location>
        <begin position="261"/>
        <end position="273"/>
    </location>
</feature>
<evidence type="ECO:0000313" key="4">
    <source>
        <dbReference type="Proteomes" id="UP000274131"/>
    </source>
</evidence>
<feature type="region of interest" description="Disordered" evidence="1">
    <location>
        <begin position="435"/>
        <end position="544"/>
    </location>
</feature>
<organism evidence="5">
    <name type="scientific">Enterobius vermicularis</name>
    <name type="common">Human pinworm</name>
    <dbReference type="NCBI Taxonomy" id="51028"/>
    <lineage>
        <taxon>Eukaryota</taxon>
        <taxon>Metazoa</taxon>
        <taxon>Ecdysozoa</taxon>
        <taxon>Nematoda</taxon>
        <taxon>Chromadorea</taxon>
        <taxon>Rhabditida</taxon>
        <taxon>Spirurina</taxon>
        <taxon>Oxyuridomorpha</taxon>
        <taxon>Oxyuroidea</taxon>
        <taxon>Oxyuridae</taxon>
        <taxon>Enterobius</taxon>
    </lineage>
</organism>
<evidence type="ECO:0000313" key="5">
    <source>
        <dbReference type="WBParaSite" id="EVEC_0001113301-mRNA-1"/>
    </source>
</evidence>
<evidence type="ECO:0000256" key="1">
    <source>
        <dbReference type="SAM" id="MobiDB-lite"/>
    </source>
</evidence>
<proteinExistence type="predicted"/>
<evidence type="ECO:0000256" key="2">
    <source>
        <dbReference type="SAM" id="SignalP"/>
    </source>
</evidence>
<feature type="compositionally biased region" description="Polar residues" evidence="1">
    <location>
        <begin position="458"/>
        <end position="467"/>
    </location>
</feature>
<accession>A0A0N4VJW2</accession>
<dbReference type="WBParaSite" id="EVEC_0001113301-mRNA-1">
    <property type="protein sequence ID" value="EVEC_0001113301-mRNA-1"/>
    <property type="gene ID" value="EVEC_0001113301"/>
</dbReference>